<dbReference type="PRINTS" id="PR00039">
    <property type="entry name" value="HTHLYSR"/>
</dbReference>
<dbReference type="PATRIC" id="fig|1121939.11.peg.2961"/>
<keyword evidence="4" id="KW-0804">Transcription</keyword>
<comment type="similarity">
    <text evidence="1">Belongs to the LysR transcriptional regulatory family.</text>
</comment>
<dbReference type="RefSeq" id="WP_016417478.1">
    <property type="nucleotide sequence ID" value="NZ_AUAB01000011.1"/>
</dbReference>
<dbReference type="GO" id="GO:0003700">
    <property type="term" value="F:DNA-binding transcription factor activity"/>
    <property type="evidence" value="ECO:0007669"/>
    <property type="project" value="InterPro"/>
</dbReference>
<dbReference type="FunFam" id="1.10.10.10:FF:000038">
    <property type="entry name" value="Glycine cleavage system transcriptional activator"/>
    <property type="match status" value="1"/>
</dbReference>
<dbReference type="PROSITE" id="PS50931">
    <property type="entry name" value="HTH_LYSR"/>
    <property type="match status" value="1"/>
</dbReference>
<reference evidence="6 7" key="1">
    <citation type="journal article" date="2013" name="Genome Announc.">
        <title>Draft genome sequence of the moderately halophilic gammaproteobacterium Halomonas anticariensis FP35.</title>
        <authorList>
            <person name="Tahrioui A."/>
            <person name="Quesada E."/>
            <person name="Llamas I."/>
        </authorList>
    </citation>
    <scope>NUCLEOTIDE SEQUENCE [LARGE SCALE GENOMIC DNA]</scope>
    <source>
        <strain evidence="7">DSM 16096 / CECT 5854 / LMG 22089 / FP35</strain>
    </source>
</reference>
<evidence type="ECO:0000256" key="3">
    <source>
        <dbReference type="ARBA" id="ARBA00023125"/>
    </source>
</evidence>
<dbReference type="PANTHER" id="PTHR30537">
    <property type="entry name" value="HTH-TYPE TRANSCRIPTIONAL REGULATOR"/>
    <property type="match status" value="1"/>
</dbReference>
<keyword evidence="3" id="KW-0238">DNA-binding</keyword>
<keyword evidence="2" id="KW-0805">Transcription regulation</keyword>
<dbReference type="Gene3D" id="3.40.190.10">
    <property type="entry name" value="Periplasmic binding protein-like II"/>
    <property type="match status" value="2"/>
</dbReference>
<evidence type="ECO:0000256" key="2">
    <source>
        <dbReference type="ARBA" id="ARBA00023015"/>
    </source>
</evidence>
<dbReference type="Gene3D" id="1.10.10.10">
    <property type="entry name" value="Winged helix-like DNA-binding domain superfamily/Winged helix DNA-binding domain"/>
    <property type="match status" value="1"/>
</dbReference>
<dbReference type="SUPFAM" id="SSF53850">
    <property type="entry name" value="Periplasmic binding protein-like II"/>
    <property type="match status" value="1"/>
</dbReference>
<dbReference type="Pfam" id="PF00126">
    <property type="entry name" value="HTH_1"/>
    <property type="match status" value="1"/>
</dbReference>
<proteinExistence type="inferred from homology"/>
<dbReference type="GO" id="GO:0043565">
    <property type="term" value="F:sequence-specific DNA binding"/>
    <property type="evidence" value="ECO:0007669"/>
    <property type="project" value="TreeGrafter"/>
</dbReference>
<name>S2KI42_LITA3</name>
<keyword evidence="7" id="KW-1185">Reference proteome</keyword>
<feature type="domain" description="HTH lysR-type" evidence="5">
    <location>
        <begin position="6"/>
        <end position="63"/>
    </location>
</feature>
<dbReference type="GO" id="GO:0006351">
    <property type="term" value="P:DNA-templated transcription"/>
    <property type="evidence" value="ECO:0007669"/>
    <property type="project" value="TreeGrafter"/>
</dbReference>
<dbReference type="InterPro" id="IPR058163">
    <property type="entry name" value="LysR-type_TF_proteobact-type"/>
</dbReference>
<organism evidence="6 7">
    <name type="scientific">Litchfieldella anticariensis (strain DSM 16096 / CECT 5854 / CIP 108499 / LMG 22089 / FP35)</name>
    <name type="common">Halomonas anticariensis</name>
    <dbReference type="NCBI Taxonomy" id="1121939"/>
    <lineage>
        <taxon>Bacteria</taxon>
        <taxon>Pseudomonadati</taxon>
        <taxon>Pseudomonadota</taxon>
        <taxon>Gammaproteobacteria</taxon>
        <taxon>Oceanospirillales</taxon>
        <taxon>Halomonadaceae</taxon>
        <taxon>Litchfieldella</taxon>
    </lineage>
</organism>
<dbReference type="InterPro" id="IPR000847">
    <property type="entry name" value="LysR_HTH_N"/>
</dbReference>
<evidence type="ECO:0000313" key="7">
    <source>
        <dbReference type="Proteomes" id="UP000014463"/>
    </source>
</evidence>
<evidence type="ECO:0000256" key="4">
    <source>
        <dbReference type="ARBA" id="ARBA00023163"/>
    </source>
</evidence>
<dbReference type="SUPFAM" id="SSF46785">
    <property type="entry name" value="Winged helix' DNA-binding domain"/>
    <property type="match status" value="1"/>
</dbReference>
<dbReference type="EMBL" id="ASTJ01000033">
    <property type="protein sequence ID" value="EPC01640.1"/>
    <property type="molecule type" value="Genomic_DNA"/>
</dbReference>
<gene>
    <name evidence="6" type="ORF">L861_16610</name>
</gene>
<evidence type="ECO:0000259" key="5">
    <source>
        <dbReference type="PROSITE" id="PS50931"/>
    </source>
</evidence>
<comment type="caution">
    <text evidence="6">The sequence shown here is derived from an EMBL/GenBank/DDBJ whole genome shotgun (WGS) entry which is preliminary data.</text>
</comment>
<dbReference type="CDD" id="cd08432">
    <property type="entry name" value="PBP2_GcdR_TrpI_HvrB_AmpR_like"/>
    <property type="match status" value="1"/>
</dbReference>
<dbReference type="PANTHER" id="PTHR30537:SF74">
    <property type="entry name" value="HTH-TYPE TRANSCRIPTIONAL REGULATOR TRPI"/>
    <property type="match status" value="1"/>
</dbReference>
<dbReference type="InterPro" id="IPR036390">
    <property type="entry name" value="WH_DNA-bd_sf"/>
</dbReference>
<dbReference type="OrthoDB" id="6787458at2"/>
<dbReference type="AlphaFoldDB" id="S2KI42"/>
<protein>
    <recommendedName>
        <fullName evidence="5">HTH lysR-type domain-containing protein</fullName>
    </recommendedName>
</protein>
<dbReference type="InterPro" id="IPR005119">
    <property type="entry name" value="LysR_subst-bd"/>
</dbReference>
<dbReference type="Pfam" id="PF03466">
    <property type="entry name" value="LysR_substrate"/>
    <property type="match status" value="1"/>
</dbReference>
<dbReference type="STRING" id="1121939.L861_16610"/>
<evidence type="ECO:0000313" key="6">
    <source>
        <dbReference type="EMBL" id="EPC01640.1"/>
    </source>
</evidence>
<sequence length="297" mass="33314">MKKRLPPLNWLRSFEASARHLNFTQAATELNLTQAAISQQVKGLEAQLGTSLFKRLPRGLELTDAGKAYLPPVRDTIEKLAAVTDELFGQGLAKALTIKVNLVFFTHWLAPRLERFHALHPEVGLRFTSNIWVDERKWDADLEIRYGQGTWPGLTAERLTWDKLVPVCSPTLVRGRQPPASPEELSGQTLLHVIGYKEGWSYWLGQTGFAHLETSPGMQFDTLISALEMSALGHGIALGRTSLVSDMLASGRLIAPFSHQVETQEAFFLTYPEHQYLHPHAEIFRAWVVGEAEQSHD</sequence>
<dbReference type="InterPro" id="IPR036388">
    <property type="entry name" value="WH-like_DNA-bd_sf"/>
</dbReference>
<dbReference type="eggNOG" id="COG0583">
    <property type="taxonomic scope" value="Bacteria"/>
</dbReference>
<dbReference type="NCBIfam" id="NF008352">
    <property type="entry name" value="PRK11139.1"/>
    <property type="match status" value="1"/>
</dbReference>
<accession>S2KI42</accession>
<evidence type="ECO:0000256" key="1">
    <source>
        <dbReference type="ARBA" id="ARBA00009437"/>
    </source>
</evidence>
<dbReference type="Proteomes" id="UP000014463">
    <property type="component" value="Unassembled WGS sequence"/>
</dbReference>